<proteinExistence type="predicted"/>
<reference evidence="3 4" key="1">
    <citation type="submission" date="2023-07" db="EMBL/GenBank/DDBJ databases">
        <title>Genomic Encyclopedia of Type Strains, Phase IV (KMG-IV): sequencing the most valuable type-strain genomes for metagenomic binning, comparative biology and taxonomic classification.</title>
        <authorList>
            <person name="Goeker M."/>
        </authorList>
    </citation>
    <scope>NUCLEOTIDE SEQUENCE [LARGE SCALE GENOMIC DNA]</scope>
    <source>
        <strain evidence="3 4">DSM 19562</strain>
    </source>
</reference>
<name>A0ABU0HSY7_9HYPH</name>
<accession>A0ABU0HSY7</accession>
<feature type="transmembrane region" description="Helical" evidence="2">
    <location>
        <begin position="46"/>
        <end position="72"/>
    </location>
</feature>
<evidence type="ECO:0000313" key="4">
    <source>
        <dbReference type="Proteomes" id="UP001236369"/>
    </source>
</evidence>
<evidence type="ECO:0000256" key="1">
    <source>
        <dbReference type="SAM" id="Coils"/>
    </source>
</evidence>
<dbReference type="Proteomes" id="UP001236369">
    <property type="component" value="Unassembled WGS sequence"/>
</dbReference>
<keyword evidence="1" id="KW-0175">Coiled coil</keyword>
<comment type="caution">
    <text evidence="3">The sequence shown here is derived from an EMBL/GenBank/DDBJ whole genome shotgun (WGS) entry which is preliminary data.</text>
</comment>
<keyword evidence="2" id="KW-0812">Transmembrane</keyword>
<organism evidence="3 4">
    <name type="scientific">Methylobacterium persicinum</name>
    <dbReference type="NCBI Taxonomy" id="374426"/>
    <lineage>
        <taxon>Bacteria</taxon>
        <taxon>Pseudomonadati</taxon>
        <taxon>Pseudomonadota</taxon>
        <taxon>Alphaproteobacteria</taxon>
        <taxon>Hyphomicrobiales</taxon>
        <taxon>Methylobacteriaceae</taxon>
        <taxon>Methylobacterium</taxon>
    </lineage>
</organism>
<dbReference type="EMBL" id="JAUSVV010000035">
    <property type="protein sequence ID" value="MDQ0445449.1"/>
    <property type="molecule type" value="Genomic_DNA"/>
</dbReference>
<evidence type="ECO:0000256" key="2">
    <source>
        <dbReference type="SAM" id="Phobius"/>
    </source>
</evidence>
<keyword evidence="2" id="KW-1133">Transmembrane helix</keyword>
<sequence>MASDERLGELEGRTSAIEVEIKRLQNSLALASEQIRSLQVGRTGDAHMAVIALGVLALVSLIEAAAIGLLWLR</sequence>
<feature type="coiled-coil region" evidence="1">
    <location>
        <begin position="7"/>
        <end position="41"/>
    </location>
</feature>
<keyword evidence="2" id="KW-0472">Membrane</keyword>
<keyword evidence="4" id="KW-1185">Reference proteome</keyword>
<dbReference type="RefSeq" id="WP_238253370.1">
    <property type="nucleotide sequence ID" value="NZ_BPQX01000086.1"/>
</dbReference>
<evidence type="ECO:0000313" key="3">
    <source>
        <dbReference type="EMBL" id="MDQ0445449.1"/>
    </source>
</evidence>
<protein>
    <submittedName>
        <fullName evidence="3">Uncharacterized protein</fullName>
    </submittedName>
</protein>
<gene>
    <name evidence="3" type="ORF">QO016_004978</name>
</gene>